<keyword evidence="16" id="KW-1185">Reference proteome</keyword>
<dbReference type="CDD" id="cd18809">
    <property type="entry name" value="SF1_C_RecD"/>
    <property type="match status" value="1"/>
</dbReference>
<dbReference type="SMART" id="SM00382">
    <property type="entry name" value="AAA"/>
    <property type="match status" value="1"/>
</dbReference>
<evidence type="ECO:0000256" key="3">
    <source>
        <dbReference type="ARBA" id="ARBA00022801"/>
    </source>
</evidence>
<dbReference type="EMBL" id="JAZGSY010000001">
    <property type="protein sequence ID" value="KAL1844399.1"/>
    <property type="molecule type" value="Genomic_DNA"/>
</dbReference>
<evidence type="ECO:0000313" key="16">
    <source>
        <dbReference type="Proteomes" id="UP001583172"/>
    </source>
</evidence>
<keyword evidence="5 12" id="KW-0067">ATP-binding</keyword>
<proteinExistence type="inferred from homology"/>
<dbReference type="InterPro" id="IPR048293">
    <property type="entry name" value="PIF1_RRM3_pfh1"/>
</dbReference>
<feature type="region of interest" description="Disordered" evidence="13">
    <location>
        <begin position="792"/>
        <end position="815"/>
    </location>
</feature>
<feature type="compositionally biased region" description="Polar residues" evidence="13">
    <location>
        <begin position="183"/>
        <end position="196"/>
    </location>
</feature>
<feature type="compositionally biased region" description="Polar residues" evidence="13">
    <location>
        <begin position="117"/>
        <end position="134"/>
    </location>
</feature>
<keyword evidence="8 12" id="KW-0233">DNA recombination</keyword>
<feature type="compositionally biased region" description="Low complexity" evidence="13">
    <location>
        <begin position="18"/>
        <end position="44"/>
    </location>
</feature>
<keyword evidence="2 12" id="KW-0227">DNA damage</keyword>
<dbReference type="PANTHER" id="PTHR47642:SF5">
    <property type="entry name" value="ATP-DEPENDENT DNA HELICASE"/>
    <property type="match status" value="1"/>
</dbReference>
<evidence type="ECO:0000256" key="2">
    <source>
        <dbReference type="ARBA" id="ARBA00022763"/>
    </source>
</evidence>
<gene>
    <name evidence="12" type="primary">PIF1</name>
    <name evidence="15" type="ORF">VTJ49DRAFT_78</name>
</gene>
<evidence type="ECO:0000256" key="7">
    <source>
        <dbReference type="ARBA" id="ARBA00023128"/>
    </source>
</evidence>
<evidence type="ECO:0000259" key="14">
    <source>
        <dbReference type="SMART" id="SM00382"/>
    </source>
</evidence>
<dbReference type="CDD" id="cd18037">
    <property type="entry name" value="DEXSc_Pif1_like"/>
    <property type="match status" value="1"/>
</dbReference>
<evidence type="ECO:0000256" key="6">
    <source>
        <dbReference type="ARBA" id="ARBA00023125"/>
    </source>
</evidence>
<dbReference type="Pfam" id="PF21530">
    <property type="entry name" value="Pif1_2B_dom"/>
    <property type="match status" value="1"/>
</dbReference>
<dbReference type="EC" id="5.6.2.3" evidence="12"/>
<feature type="domain" description="AAA+ ATPase" evidence="14">
    <location>
        <begin position="325"/>
        <end position="592"/>
    </location>
</feature>
<dbReference type="InterPro" id="IPR027417">
    <property type="entry name" value="P-loop_NTPase"/>
</dbReference>
<keyword evidence="7 12" id="KW-0496">Mitochondrion</keyword>
<comment type="function">
    <text evidence="12">DNA-dependent ATPase and 5'-3' DNA helicase required for the maintenance of both mitochondrial and nuclear genome stability.</text>
</comment>
<accession>A0ABR3VRV6</accession>
<keyword evidence="4 12" id="KW-0347">Helicase</keyword>
<feature type="compositionally biased region" description="Low complexity" evidence="13">
    <location>
        <begin position="1"/>
        <end position="11"/>
    </location>
</feature>
<evidence type="ECO:0000256" key="8">
    <source>
        <dbReference type="ARBA" id="ARBA00023172"/>
    </source>
</evidence>
<keyword evidence="11 12" id="KW-0539">Nucleus</keyword>
<sequence>MLKRANQAAAANPPPRPAVNNAALAKQPFPSSARSSVPPKSSPSIANMFAKQSQSQQSAVGSQSRATATTTTAAPLHPHSVNVPPPAPPRSSNYKPLASLYGNSDSFKEEPDMVDLTDSTPRLPSQPSQPTKAVSTPYFDENNYSDDDLDEMEFHFPSALPTVPSNPPQRTPPKVKDEKPPASGTSVLSWSQSSPSHFEPPRPQPVVNQQASKRSSPDDTEPAPVTTKKAKRQLPWPSSVQPANEDSQSQSADTDVTSQPKPKPTAIWESSESAVKAQKKQLKTHLKGSAKTTEASPQTTTSSQSKGPINLSAEQQYVKTLVVDRGQSVFFTGPAGTGKSVLMRAIIHDLKKKYARDPERVAVTASTGLAACNIGGMTLHSFAGIGLGKEDVNTLVKKIRRNPKAKTRWAKTKVLIIDEVSMVDGELFDKLSQIGRIIRNNGRPWGGIQLVITGDFFQLPPVPEGAGKERESKFAFDAATWSMSIDHTIGLTEVFRQRDPGMLNEMRLGKISDETVRSFQALSRPLTFDDGIEVTELFPTRQEVDSSNQRRLKALTGKVYRYDAIDTGDPKIRDRLLANMMAPPSIELKKGAQVMLIKNMDDTLVNGSLGTVVGFMTEATFEMKAGIDDSEMESDAKRRVRAFTNALSESSKTDNKEYPVVAFHNVDGVQRQILCVPEDWKVELPTGEVQAARKQLPLILAWALSIHKAQGQTLERVKVDLGKVFEKGQAYVALSRATTKQGLQVLNFQKSRVMAHPRVVEFYNKLYSAEAALKKKAAGSITSYTVKQPVPADGSARNPVSLLDEDEEETMTAYG</sequence>
<feature type="region of interest" description="Disordered" evidence="13">
    <location>
        <begin position="1"/>
        <end position="310"/>
    </location>
</feature>
<keyword evidence="1 12" id="KW-0547">Nucleotide-binding</keyword>
<feature type="compositionally biased region" description="Basic residues" evidence="13">
    <location>
        <begin position="277"/>
        <end position="288"/>
    </location>
</feature>
<dbReference type="InterPro" id="IPR051055">
    <property type="entry name" value="PIF1_helicase"/>
</dbReference>
<evidence type="ECO:0000313" key="15">
    <source>
        <dbReference type="EMBL" id="KAL1844399.1"/>
    </source>
</evidence>
<feature type="compositionally biased region" description="Polar residues" evidence="13">
    <location>
        <begin position="290"/>
        <end position="310"/>
    </location>
</feature>
<dbReference type="InterPro" id="IPR049163">
    <property type="entry name" value="Pif1-like_2B_dom"/>
</dbReference>
<dbReference type="InterPro" id="IPR010285">
    <property type="entry name" value="DNA_helicase_pif1-like_DEAD"/>
</dbReference>
<keyword evidence="3 12" id="KW-0378">Hydrolase</keyword>
<evidence type="ECO:0000256" key="10">
    <source>
        <dbReference type="ARBA" id="ARBA00023235"/>
    </source>
</evidence>
<evidence type="ECO:0000256" key="5">
    <source>
        <dbReference type="ARBA" id="ARBA00022840"/>
    </source>
</evidence>
<dbReference type="PANTHER" id="PTHR47642">
    <property type="entry name" value="ATP-DEPENDENT DNA HELICASE"/>
    <property type="match status" value="1"/>
</dbReference>
<comment type="cofactor">
    <cofactor evidence="12">
        <name>Mg(2+)</name>
        <dbReference type="ChEBI" id="CHEBI:18420"/>
    </cofactor>
</comment>
<evidence type="ECO:0000256" key="12">
    <source>
        <dbReference type="HAMAP-Rule" id="MF_03176"/>
    </source>
</evidence>
<comment type="similarity">
    <text evidence="12">Belongs to the helicase family. PIF1 subfamily.</text>
</comment>
<keyword evidence="10 12" id="KW-0413">Isomerase</keyword>
<organism evidence="15 16">
    <name type="scientific">Humicola insolens</name>
    <name type="common">Soft-rot fungus</name>
    <dbReference type="NCBI Taxonomy" id="85995"/>
    <lineage>
        <taxon>Eukaryota</taxon>
        <taxon>Fungi</taxon>
        <taxon>Dikarya</taxon>
        <taxon>Ascomycota</taxon>
        <taxon>Pezizomycotina</taxon>
        <taxon>Sordariomycetes</taxon>
        <taxon>Sordariomycetidae</taxon>
        <taxon>Sordariales</taxon>
        <taxon>Chaetomiaceae</taxon>
        <taxon>Mycothermus</taxon>
    </lineage>
</organism>
<evidence type="ECO:0000256" key="1">
    <source>
        <dbReference type="ARBA" id="ARBA00022741"/>
    </source>
</evidence>
<comment type="subunit">
    <text evidence="12">Monomer.</text>
</comment>
<dbReference type="Proteomes" id="UP001583172">
    <property type="component" value="Unassembled WGS sequence"/>
</dbReference>
<comment type="catalytic activity">
    <reaction evidence="12">
        <text>ATP + H2O = ADP + phosphate + H(+)</text>
        <dbReference type="Rhea" id="RHEA:13065"/>
        <dbReference type="ChEBI" id="CHEBI:15377"/>
        <dbReference type="ChEBI" id="CHEBI:15378"/>
        <dbReference type="ChEBI" id="CHEBI:30616"/>
        <dbReference type="ChEBI" id="CHEBI:43474"/>
        <dbReference type="ChEBI" id="CHEBI:456216"/>
        <dbReference type="EC" id="5.6.2.3"/>
    </reaction>
</comment>
<keyword evidence="6 12" id="KW-0238">DNA-binding</keyword>
<feature type="compositionally biased region" description="Polar residues" evidence="13">
    <location>
        <begin position="236"/>
        <end position="260"/>
    </location>
</feature>
<dbReference type="SUPFAM" id="SSF52540">
    <property type="entry name" value="P-loop containing nucleoside triphosphate hydrolases"/>
    <property type="match status" value="2"/>
</dbReference>
<feature type="DNA-binding region" evidence="12">
    <location>
        <begin position="729"/>
        <end position="748"/>
    </location>
</feature>
<evidence type="ECO:0000256" key="11">
    <source>
        <dbReference type="ARBA" id="ARBA00023242"/>
    </source>
</evidence>
<reference evidence="15 16" key="1">
    <citation type="journal article" date="2024" name="Commun. Biol.">
        <title>Comparative genomic analysis of thermophilic fungi reveals convergent evolutionary adaptations and gene losses.</title>
        <authorList>
            <person name="Steindorff A.S."/>
            <person name="Aguilar-Pontes M.V."/>
            <person name="Robinson A.J."/>
            <person name="Andreopoulos B."/>
            <person name="LaButti K."/>
            <person name="Kuo A."/>
            <person name="Mondo S."/>
            <person name="Riley R."/>
            <person name="Otillar R."/>
            <person name="Haridas S."/>
            <person name="Lipzen A."/>
            <person name="Grimwood J."/>
            <person name="Schmutz J."/>
            <person name="Clum A."/>
            <person name="Reid I.D."/>
            <person name="Moisan M.C."/>
            <person name="Butler G."/>
            <person name="Nguyen T.T.M."/>
            <person name="Dewar K."/>
            <person name="Conant G."/>
            <person name="Drula E."/>
            <person name="Henrissat B."/>
            <person name="Hansel C."/>
            <person name="Singer S."/>
            <person name="Hutchinson M.I."/>
            <person name="de Vries R.P."/>
            <person name="Natvig D.O."/>
            <person name="Powell A.J."/>
            <person name="Tsang A."/>
            <person name="Grigoriev I.V."/>
        </authorList>
    </citation>
    <scope>NUCLEOTIDE SEQUENCE [LARGE SCALE GENOMIC DNA]</scope>
    <source>
        <strain evidence="15 16">CBS 620.91</strain>
    </source>
</reference>
<dbReference type="Gene3D" id="3.40.50.300">
    <property type="entry name" value="P-loop containing nucleotide triphosphate hydrolases"/>
    <property type="match status" value="1"/>
</dbReference>
<dbReference type="InterPro" id="IPR003593">
    <property type="entry name" value="AAA+_ATPase"/>
</dbReference>
<evidence type="ECO:0000256" key="4">
    <source>
        <dbReference type="ARBA" id="ARBA00022806"/>
    </source>
</evidence>
<dbReference type="HAMAP" id="MF_03176">
    <property type="entry name" value="PIF1"/>
    <property type="match status" value="1"/>
</dbReference>
<dbReference type="Pfam" id="PF05970">
    <property type="entry name" value="PIF1"/>
    <property type="match status" value="1"/>
</dbReference>
<comment type="caution">
    <text evidence="15">The sequence shown here is derived from an EMBL/GenBank/DDBJ whole genome shotgun (WGS) entry which is preliminary data.</text>
</comment>
<evidence type="ECO:0000256" key="13">
    <source>
        <dbReference type="SAM" id="MobiDB-lite"/>
    </source>
</evidence>
<evidence type="ECO:0000256" key="9">
    <source>
        <dbReference type="ARBA" id="ARBA00023204"/>
    </source>
</evidence>
<protein>
    <recommendedName>
        <fullName evidence="12">ATP-dependent DNA helicase PIF1</fullName>
        <ecNumber evidence="12">5.6.2.3</ecNumber>
    </recommendedName>
    <alternativeName>
        <fullName evidence="12">DNA 5'-3' helicase PIF1</fullName>
    </alternativeName>
    <alternativeName>
        <fullName evidence="12">DNA repair and recombination helicase PIF1</fullName>
    </alternativeName>
</protein>
<feature type="compositionally biased region" description="Acidic residues" evidence="13">
    <location>
        <begin position="803"/>
        <end position="815"/>
    </location>
</feature>
<name>A0ABR3VRV6_HUMIN</name>
<feature type="binding site" evidence="12">
    <location>
        <begin position="333"/>
        <end position="340"/>
    </location>
    <ligand>
        <name>ATP</name>
        <dbReference type="ChEBI" id="CHEBI:30616"/>
    </ligand>
</feature>
<comment type="subcellular location">
    <subcellularLocation>
        <location evidence="12">Nucleus</location>
    </subcellularLocation>
    <subcellularLocation>
        <location evidence="12">Mitochondrion</location>
    </subcellularLocation>
</comment>
<keyword evidence="9 12" id="KW-0234">DNA repair</keyword>
<feature type="compositionally biased region" description="Low complexity" evidence="13">
    <location>
        <begin position="52"/>
        <end position="82"/>
    </location>
</feature>